<keyword evidence="2" id="KW-1185">Reference proteome</keyword>
<dbReference type="Proteomes" id="UP001165960">
    <property type="component" value="Unassembled WGS sequence"/>
</dbReference>
<name>A0ACC2UP73_9FUNG</name>
<organism evidence="1 2">
    <name type="scientific">Entomophthora muscae</name>
    <dbReference type="NCBI Taxonomy" id="34485"/>
    <lineage>
        <taxon>Eukaryota</taxon>
        <taxon>Fungi</taxon>
        <taxon>Fungi incertae sedis</taxon>
        <taxon>Zoopagomycota</taxon>
        <taxon>Entomophthoromycotina</taxon>
        <taxon>Entomophthoromycetes</taxon>
        <taxon>Entomophthorales</taxon>
        <taxon>Entomophthoraceae</taxon>
        <taxon>Entomophthora</taxon>
    </lineage>
</organism>
<sequence length="127" mass="13562">MSSLTGANTFKVQIKSLWFAQTTKLFVISASPRSFASAGTCHADPVGVVSFSLLQTGLIASPPAWSVALCFLAPPLPDILLAVPGTLLHEVLLAQRYSPDSVALHSKLTSEHPKERICSKGEHILPK</sequence>
<reference evidence="1" key="1">
    <citation type="submission" date="2022-04" db="EMBL/GenBank/DDBJ databases">
        <title>Genome of the entomopathogenic fungus Entomophthora muscae.</title>
        <authorList>
            <person name="Elya C."/>
            <person name="Lovett B.R."/>
            <person name="Lee E."/>
            <person name="Macias A.M."/>
            <person name="Hajek A.E."/>
            <person name="De Bivort B.L."/>
            <person name="Kasson M.T."/>
            <person name="De Fine Licht H.H."/>
            <person name="Stajich J.E."/>
        </authorList>
    </citation>
    <scope>NUCLEOTIDE SEQUENCE</scope>
    <source>
        <strain evidence="1">Berkeley</strain>
    </source>
</reference>
<protein>
    <submittedName>
        <fullName evidence="1">Uncharacterized protein</fullName>
    </submittedName>
</protein>
<dbReference type="EMBL" id="QTSX02000108">
    <property type="protein sequence ID" value="KAJ9088551.1"/>
    <property type="molecule type" value="Genomic_DNA"/>
</dbReference>
<comment type="caution">
    <text evidence="1">The sequence shown here is derived from an EMBL/GenBank/DDBJ whole genome shotgun (WGS) entry which is preliminary data.</text>
</comment>
<evidence type="ECO:0000313" key="1">
    <source>
        <dbReference type="EMBL" id="KAJ9088551.1"/>
    </source>
</evidence>
<evidence type="ECO:0000313" key="2">
    <source>
        <dbReference type="Proteomes" id="UP001165960"/>
    </source>
</evidence>
<gene>
    <name evidence="1" type="ORF">DSO57_1021931</name>
</gene>
<accession>A0ACC2UP73</accession>
<proteinExistence type="predicted"/>